<dbReference type="PROSITE" id="PS50883">
    <property type="entry name" value="EAL"/>
    <property type="match status" value="1"/>
</dbReference>
<dbReference type="Gene3D" id="3.20.20.450">
    <property type="entry name" value="EAL domain"/>
    <property type="match status" value="1"/>
</dbReference>
<reference evidence="3 4" key="1">
    <citation type="submission" date="2018-06" db="EMBL/GenBank/DDBJ databases">
        <title>Freshwater and sediment microbial communities from various areas in North America, analyzing microbe dynamics in response to fracking.</title>
        <authorList>
            <person name="Lamendella R."/>
        </authorList>
    </citation>
    <scope>NUCLEOTIDE SEQUENCE [LARGE SCALE GENOMIC DNA]</scope>
    <source>
        <strain evidence="3 4">114J</strain>
    </source>
</reference>
<dbReference type="InterPro" id="IPR029787">
    <property type="entry name" value="Nucleotide_cyclase"/>
</dbReference>
<evidence type="ECO:0000313" key="4">
    <source>
        <dbReference type="Proteomes" id="UP000252995"/>
    </source>
</evidence>
<gene>
    <name evidence="3" type="ORF">DET50_10859</name>
</gene>
<dbReference type="Proteomes" id="UP000252995">
    <property type="component" value="Unassembled WGS sequence"/>
</dbReference>
<feature type="domain" description="EAL" evidence="2">
    <location>
        <begin position="378"/>
        <end position="637"/>
    </location>
</feature>
<feature type="transmembrane region" description="Helical" evidence="1">
    <location>
        <begin position="191"/>
        <end position="210"/>
    </location>
</feature>
<name>A0A366GQM6_9GAMM</name>
<dbReference type="Gene3D" id="3.30.70.270">
    <property type="match status" value="1"/>
</dbReference>
<dbReference type="InterPro" id="IPR043128">
    <property type="entry name" value="Rev_trsase/Diguanyl_cyclase"/>
</dbReference>
<dbReference type="Pfam" id="PF00990">
    <property type="entry name" value="GGDEF"/>
    <property type="match status" value="1"/>
</dbReference>
<dbReference type="GO" id="GO:0071111">
    <property type="term" value="F:cyclic-guanylate-specific phosphodiesterase activity"/>
    <property type="evidence" value="ECO:0007669"/>
    <property type="project" value="InterPro"/>
</dbReference>
<dbReference type="InterPro" id="IPR001633">
    <property type="entry name" value="EAL_dom"/>
</dbReference>
<sequence>MPGTESTLLYRLFSHRVTFSVFVLTCFLILVIGFSFYEGRNRADISLSGLRLASWSLAQFRDEAKSFDREIILADTRIAQPVKLKIRYDVLWSRFEYLLTSDETYAVRRFNDNVAEIKHLFTRFKALDPIVSGLARNGIAENPLRQLRNNWRPIHTGINQLVIDNLIGGESGNLTQQFDHDLNQVSRIRTLLLVMLSAGLVYFLFALIYLKKQFKTDPLTGLPNRHFLRQRRAVTENDLYLVCEIKSFQTLQTDHGDSETDALIRESARKLARCISETDTLVHLSYGEFVIIRRDTSTDPARAAQKILDRSSFDWKTEHSTVPIQFAMGADPGNPELSENRSWRIRHTNALRALGHSLNKGADLTIADDNLISEYQFKRKVLRELVHFFRGHTFSDLSLSLVYQPIVRVDRNKTIAGAEVLLRCRLGDGTSVPPNIIVDICEHHQLGKVFGEWLLKQIASEASQICSVLRFDGFLSINLNPSLISSELPELLETTVLSAGLKPDNICLEITEDNACIEFESTVPILQELKALGVNLALDDFGTGYSSLEYLQKLQIDKLKIDRNFVNRIESNRASEHFLRGIIDITHLLSVETVIEGVENKMQWDIVARNKADFVQGYYAYKPMDFTSFLSCLVSEMTDTTAHQEVSLRSTYLMK</sequence>
<comment type="caution">
    <text evidence="3">The sequence shown here is derived from an EMBL/GenBank/DDBJ whole genome shotgun (WGS) entry which is preliminary data.</text>
</comment>
<accession>A0A366GQM6</accession>
<evidence type="ECO:0000256" key="1">
    <source>
        <dbReference type="SAM" id="Phobius"/>
    </source>
</evidence>
<dbReference type="CDD" id="cd01948">
    <property type="entry name" value="EAL"/>
    <property type="match status" value="1"/>
</dbReference>
<dbReference type="Pfam" id="PF00563">
    <property type="entry name" value="EAL"/>
    <property type="match status" value="1"/>
</dbReference>
<organism evidence="3 4">
    <name type="scientific">Marinobacter pelagius</name>
    <dbReference type="NCBI Taxonomy" id="379482"/>
    <lineage>
        <taxon>Bacteria</taxon>
        <taxon>Pseudomonadati</taxon>
        <taxon>Pseudomonadota</taxon>
        <taxon>Gammaproteobacteria</taxon>
        <taxon>Pseudomonadales</taxon>
        <taxon>Marinobacteraceae</taxon>
        <taxon>Marinobacter</taxon>
    </lineage>
</organism>
<dbReference type="SMART" id="SM00267">
    <property type="entry name" value="GGDEF"/>
    <property type="match status" value="1"/>
</dbReference>
<dbReference type="AlphaFoldDB" id="A0A366GQM6"/>
<protein>
    <submittedName>
        <fullName evidence="3">EAL domain-containing protein (Putative c-di-GMP-specific phosphodiesterase class I)</fullName>
    </submittedName>
</protein>
<dbReference type="PANTHER" id="PTHR33121:SF70">
    <property type="entry name" value="SIGNALING PROTEIN YKOW"/>
    <property type="match status" value="1"/>
</dbReference>
<proteinExistence type="predicted"/>
<dbReference type="SUPFAM" id="SSF141868">
    <property type="entry name" value="EAL domain-like"/>
    <property type="match status" value="1"/>
</dbReference>
<dbReference type="InterPro" id="IPR050706">
    <property type="entry name" value="Cyclic-di-GMP_PDE-like"/>
</dbReference>
<dbReference type="InterPro" id="IPR000160">
    <property type="entry name" value="GGDEF_dom"/>
</dbReference>
<evidence type="ECO:0000259" key="2">
    <source>
        <dbReference type="PROSITE" id="PS50883"/>
    </source>
</evidence>
<dbReference type="SUPFAM" id="SSF55073">
    <property type="entry name" value="Nucleotide cyclase"/>
    <property type="match status" value="1"/>
</dbReference>
<feature type="transmembrane region" description="Helical" evidence="1">
    <location>
        <begin position="17"/>
        <end position="37"/>
    </location>
</feature>
<keyword evidence="1" id="KW-1133">Transmembrane helix</keyword>
<dbReference type="RefSeq" id="WP_113862551.1">
    <property type="nucleotide sequence ID" value="NZ_QNRO01000008.1"/>
</dbReference>
<dbReference type="PANTHER" id="PTHR33121">
    <property type="entry name" value="CYCLIC DI-GMP PHOSPHODIESTERASE PDEF"/>
    <property type="match status" value="1"/>
</dbReference>
<dbReference type="SMART" id="SM00052">
    <property type="entry name" value="EAL"/>
    <property type="match status" value="1"/>
</dbReference>
<dbReference type="OrthoDB" id="9816034at2"/>
<evidence type="ECO:0000313" key="3">
    <source>
        <dbReference type="EMBL" id="RBP30015.1"/>
    </source>
</evidence>
<dbReference type="InterPro" id="IPR035919">
    <property type="entry name" value="EAL_sf"/>
</dbReference>
<dbReference type="EMBL" id="QNRO01000008">
    <property type="protein sequence ID" value="RBP30015.1"/>
    <property type="molecule type" value="Genomic_DNA"/>
</dbReference>
<keyword evidence="1" id="KW-0812">Transmembrane</keyword>
<keyword evidence="1" id="KW-0472">Membrane</keyword>